<dbReference type="InterPro" id="IPR036056">
    <property type="entry name" value="Fibrinogen-like_C"/>
</dbReference>
<accession>A0AA88YCF4</accession>
<dbReference type="Gene3D" id="3.90.215.10">
    <property type="entry name" value="Gamma Fibrinogen, chain A, domain 1"/>
    <property type="match status" value="1"/>
</dbReference>
<dbReference type="SMART" id="SM00186">
    <property type="entry name" value="FBG"/>
    <property type="match status" value="1"/>
</dbReference>
<organism evidence="3 4">
    <name type="scientific">Pinctada imbricata</name>
    <name type="common">Atlantic pearl-oyster</name>
    <name type="synonym">Pinctada martensii</name>
    <dbReference type="NCBI Taxonomy" id="66713"/>
    <lineage>
        <taxon>Eukaryota</taxon>
        <taxon>Metazoa</taxon>
        <taxon>Spiralia</taxon>
        <taxon>Lophotrochozoa</taxon>
        <taxon>Mollusca</taxon>
        <taxon>Bivalvia</taxon>
        <taxon>Autobranchia</taxon>
        <taxon>Pteriomorphia</taxon>
        <taxon>Pterioida</taxon>
        <taxon>Pterioidea</taxon>
        <taxon>Pteriidae</taxon>
        <taxon>Pinctada</taxon>
    </lineage>
</organism>
<comment type="caution">
    <text evidence="3">The sequence shown here is derived from an EMBL/GenBank/DDBJ whole genome shotgun (WGS) entry which is preliminary data.</text>
</comment>
<evidence type="ECO:0000313" key="4">
    <source>
        <dbReference type="Proteomes" id="UP001186944"/>
    </source>
</evidence>
<dbReference type="Proteomes" id="UP001186944">
    <property type="component" value="Unassembled WGS sequence"/>
</dbReference>
<dbReference type="NCBIfam" id="NF040941">
    <property type="entry name" value="GGGWT_bact"/>
    <property type="match status" value="1"/>
</dbReference>
<dbReference type="SUPFAM" id="SSF56496">
    <property type="entry name" value="Fibrinogen C-terminal domain-like"/>
    <property type="match status" value="1"/>
</dbReference>
<dbReference type="PROSITE" id="PS51406">
    <property type="entry name" value="FIBRINOGEN_C_2"/>
    <property type="match status" value="1"/>
</dbReference>
<dbReference type="CDD" id="cd00087">
    <property type="entry name" value="FReD"/>
    <property type="match status" value="1"/>
</dbReference>
<dbReference type="InterPro" id="IPR002181">
    <property type="entry name" value="Fibrinogen_a/b/g_C_dom"/>
</dbReference>
<keyword evidence="4" id="KW-1185">Reference proteome</keyword>
<name>A0AA88YCF4_PINIB</name>
<dbReference type="PANTHER" id="PTHR19143">
    <property type="entry name" value="FIBRINOGEN/TENASCIN/ANGIOPOEITIN"/>
    <property type="match status" value="1"/>
</dbReference>
<dbReference type="GO" id="GO:0005615">
    <property type="term" value="C:extracellular space"/>
    <property type="evidence" value="ECO:0007669"/>
    <property type="project" value="TreeGrafter"/>
</dbReference>
<dbReference type="FunFam" id="3.90.215.10:FF:000001">
    <property type="entry name" value="Tenascin isoform 1"/>
    <property type="match status" value="1"/>
</dbReference>
<dbReference type="PROSITE" id="PS00514">
    <property type="entry name" value="FIBRINOGEN_C_1"/>
    <property type="match status" value="1"/>
</dbReference>
<dbReference type="PANTHER" id="PTHR19143:SF458">
    <property type="entry name" value="FIBRINOGEN C-TERMINAL DOMAIN-CONTAINING PROTEIN-RELATED"/>
    <property type="match status" value="1"/>
</dbReference>
<feature type="domain" description="Fibrinogen C-terminal" evidence="2">
    <location>
        <begin position="14"/>
        <end position="231"/>
    </location>
</feature>
<evidence type="ECO:0000259" key="2">
    <source>
        <dbReference type="PROSITE" id="PS51406"/>
    </source>
</evidence>
<reference evidence="3" key="1">
    <citation type="submission" date="2019-08" db="EMBL/GenBank/DDBJ databases">
        <title>The improved chromosome-level genome for the pearl oyster Pinctada fucata martensii using PacBio sequencing and Hi-C.</title>
        <authorList>
            <person name="Zheng Z."/>
        </authorList>
    </citation>
    <scope>NUCLEOTIDE SEQUENCE</scope>
    <source>
        <strain evidence="3">ZZ-2019</strain>
        <tissue evidence="3">Adductor muscle</tissue>
    </source>
</reference>
<dbReference type="InterPro" id="IPR014716">
    <property type="entry name" value="Fibrinogen_a/b/g_C_1"/>
</dbReference>
<dbReference type="Pfam" id="PF00147">
    <property type="entry name" value="Fibrinogen_C"/>
    <property type="match status" value="1"/>
</dbReference>
<evidence type="ECO:0000313" key="3">
    <source>
        <dbReference type="EMBL" id="KAK3102712.1"/>
    </source>
</evidence>
<gene>
    <name evidence="3" type="ORF">FSP39_013359</name>
</gene>
<dbReference type="InterPro" id="IPR050373">
    <property type="entry name" value="Fibrinogen_C-term_domain"/>
</dbReference>
<dbReference type="EMBL" id="VSWD01000005">
    <property type="protein sequence ID" value="KAK3102712.1"/>
    <property type="molecule type" value="Genomic_DNA"/>
</dbReference>
<proteinExistence type="predicted"/>
<keyword evidence="1" id="KW-1015">Disulfide bond</keyword>
<protein>
    <recommendedName>
        <fullName evidence="2">Fibrinogen C-terminal domain-containing protein</fullName>
    </recommendedName>
</protein>
<evidence type="ECO:0000256" key="1">
    <source>
        <dbReference type="ARBA" id="ARBA00023157"/>
    </source>
</evidence>
<dbReference type="AlphaFoldDB" id="A0AA88YCF4"/>
<sequence>MRGDSECHQYPLQIADCFKPKDCLEIKQKYPDSKSGVYQIYPGNTWIGVQVSCDMDRSCGGWTVIQRREDGSIDFQRNWKDYKYGFGKPDKEHWLGNDIINQLTGNGNHELLIVMEDFDDTVRYAHYGTFFIGNESVKYKLTVKKYSGNAGDSLSYHNGFPFSTKDKDNDGKSSENCSTRYKGAWWYKSCHRSNLNGAYLKGTTKTFADGVAWYDWRGYYYSLKSTVMMVR</sequence>
<dbReference type="InterPro" id="IPR020837">
    <property type="entry name" value="Fibrinogen_CS"/>
</dbReference>